<protein>
    <recommendedName>
        <fullName evidence="2">Secretion system C-terminal sorting domain-containing protein</fullName>
    </recommendedName>
</protein>
<dbReference type="EMBL" id="QKTW01000019">
    <property type="protein sequence ID" value="PZF72191.1"/>
    <property type="molecule type" value="Genomic_DNA"/>
</dbReference>
<dbReference type="SUPFAM" id="SSF75011">
    <property type="entry name" value="3-carboxy-cis,cis-mucoante lactonizing enzyme"/>
    <property type="match status" value="1"/>
</dbReference>
<sequence>MTLKTFLSLVSFTIFFFVCTPVQAQLDSSFGNGGKVVTIIDSVYSNAEFDAMTVFPDGKIIASGWGAGGRLIIKYSDSGVVDSSFGAFGKRIDSFQMNGATSMVVQPDGKILTGGKYLERCLQNGQTDAAFGSNGRVSPLLDINIQIALTGNKIIAGGTYQNEIVLYQYNIDGSPDSSFGINGTVTTNFNGPGAGNYNNIMMRSLLLQPDGKVIVSGESFVTAIQSTAFILVRYNNDGSLDTSFNRTGKAYTYVGGGWAQFGRDAKLQPDGKILQCGAGGLGIALVRYNTDGSLDTTFDHTGICSVNGDLHEAHCVALDLSGNIVTAGITDSNQCSLRRIKTDGSTDSTFGINGRILTLLDTIAVANPYRVNLLHLYNDGRILVGGYIRSEPFLMRYLFKSHPSVIKQPANTIVHQLHVYPNPADESVTIISPPTNGALTIVDIQGHLITQMKVNGQPRVLNLSEYAPGFYLITIKASDGQIFYARFLKK</sequence>
<dbReference type="AlphaFoldDB" id="A0A2W2AA81"/>
<dbReference type="Pfam" id="PF17164">
    <property type="entry name" value="DUF5122"/>
    <property type="match status" value="3"/>
</dbReference>
<feature type="signal peptide" evidence="1">
    <location>
        <begin position="1"/>
        <end position="24"/>
    </location>
</feature>
<keyword evidence="4" id="KW-1185">Reference proteome</keyword>
<evidence type="ECO:0000256" key="1">
    <source>
        <dbReference type="SAM" id="SignalP"/>
    </source>
</evidence>
<reference evidence="3 4" key="1">
    <citation type="submission" date="2018-06" db="EMBL/GenBank/DDBJ databases">
        <title>Mucibacter soli gen. nov., sp. nov., a new member of the family Chitinophagaceae producing mucin.</title>
        <authorList>
            <person name="Kim M.-K."/>
            <person name="Park S."/>
            <person name="Kim T.-S."/>
            <person name="Joung Y."/>
            <person name="Han J.-H."/>
            <person name="Kim S.B."/>
        </authorList>
    </citation>
    <scope>NUCLEOTIDE SEQUENCE [LARGE SCALE GENOMIC DNA]</scope>
    <source>
        <strain evidence="3 4">R1-15</strain>
    </source>
</reference>
<dbReference type="Proteomes" id="UP000248745">
    <property type="component" value="Unassembled WGS sequence"/>
</dbReference>
<keyword evidence="1" id="KW-0732">Signal</keyword>
<gene>
    <name evidence="3" type="ORF">DN068_14755</name>
</gene>
<comment type="caution">
    <text evidence="3">The sequence shown here is derived from an EMBL/GenBank/DDBJ whole genome shotgun (WGS) entry which is preliminary data.</text>
</comment>
<evidence type="ECO:0000259" key="2">
    <source>
        <dbReference type="Pfam" id="PF18962"/>
    </source>
</evidence>
<evidence type="ECO:0000313" key="3">
    <source>
        <dbReference type="EMBL" id="PZF72191.1"/>
    </source>
</evidence>
<accession>A0A2W2AA81</accession>
<feature type="domain" description="Secretion system C-terminal sorting" evidence="2">
    <location>
        <begin position="419"/>
        <end position="482"/>
    </location>
</feature>
<dbReference type="Gene3D" id="2.80.10.50">
    <property type="match status" value="2"/>
</dbReference>
<dbReference type="OrthoDB" id="9805017at2"/>
<dbReference type="InterPro" id="IPR013431">
    <property type="entry name" value="Delta_60_rpt"/>
</dbReference>
<organism evidence="3 4">
    <name type="scientific">Taibaiella soli</name>
    <dbReference type="NCBI Taxonomy" id="1649169"/>
    <lineage>
        <taxon>Bacteria</taxon>
        <taxon>Pseudomonadati</taxon>
        <taxon>Bacteroidota</taxon>
        <taxon>Chitinophagia</taxon>
        <taxon>Chitinophagales</taxon>
        <taxon>Chitinophagaceae</taxon>
        <taxon>Taibaiella</taxon>
    </lineage>
</organism>
<proteinExistence type="predicted"/>
<dbReference type="SUPFAM" id="SSF63829">
    <property type="entry name" value="Calcium-dependent phosphotriesterase"/>
    <property type="match status" value="1"/>
</dbReference>
<feature type="chain" id="PRO_5015886347" description="Secretion system C-terminal sorting domain-containing protein" evidence="1">
    <location>
        <begin position="25"/>
        <end position="490"/>
    </location>
</feature>
<dbReference type="Pfam" id="PF18962">
    <property type="entry name" value="Por_Secre_tail"/>
    <property type="match status" value="1"/>
</dbReference>
<evidence type="ECO:0000313" key="4">
    <source>
        <dbReference type="Proteomes" id="UP000248745"/>
    </source>
</evidence>
<name>A0A2W2AA81_9BACT</name>
<dbReference type="InterPro" id="IPR026444">
    <property type="entry name" value="Secre_tail"/>
</dbReference>
<dbReference type="NCBIfam" id="TIGR04183">
    <property type="entry name" value="Por_Secre_tail"/>
    <property type="match status" value="1"/>
</dbReference>
<dbReference type="NCBIfam" id="TIGR02608">
    <property type="entry name" value="delta_60_rpt"/>
    <property type="match status" value="6"/>
</dbReference>